<proteinExistence type="predicted"/>
<organism evidence="4 5">
    <name type="scientific">Aedes aegypti</name>
    <name type="common">Yellowfever mosquito</name>
    <name type="synonym">Culex aegypti</name>
    <dbReference type="NCBI Taxonomy" id="7159"/>
    <lineage>
        <taxon>Eukaryota</taxon>
        <taxon>Metazoa</taxon>
        <taxon>Ecdysozoa</taxon>
        <taxon>Arthropoda</taxon>
        <taxon>Hexapoda</taxon>
        <taxon>Insecta</taxon>
        <taxon>Pterygota</taxon>
        <taxon>Neoptera</taxon>
        <taxon>Endopterygota</taxon>
        <taxon>Diptera</taxon>
        <taxon>Nematocera</taxon>
        <taxon>Culicoidea</taxon>
        <taxon>Culicidae</taxon>
        <taxon>Culicinae</taxon>
        <taxon>Aedini</taxon>
        <taxon>Aedes</taxon>
        <taxon>Stegomyia</taxon>
    </lineage>
</organism>
<dbReference type="GO" id="GO:0005634">
    <property type="term" value="C:nucleus"/>
    <property type="evidence" value="ECO:0007669"/>
    <property type="project" value="TreeGrafter"/>
</dbReference>
<dbReference type="Pfam" id="PF02260">
    <property type="entry name" value="FATC"/>
    <property type="match status" value="1"/>
</dbReference>
<dbReference type="GO" id="GO:0004674">
    <property type="term" value="F:protein serine/threonine kinase activity"/>
    <property type="evidence" value="ECO:0007669"/>
    <property type="project" value="TreeGrafter"/>
</dbReference>
<evidence type="ECO:0000313" key="5">
    <source>
        <dbReference type="Proteomes" id="UP000682892"/>
    </source>
</evidence>
<feature type="coiled-coil region" evidence="1">
    <location>
        <begin position="110"/>
        <end position="137"/>
    </location>
</feature>
<dbReference type="GO" id="GO:0031929">
    <property type="term" value="P:TOR signaling"/>
    <property type="evidence" value="ECO:0007669"/>
    <property type="project" value="TreeGrafter"/>
</dbReference>
<dbReference type="STRING" id="7159.Q16RJ4"/>
<dbReference type="GO" id="GO:0005737">
    <property type="term" value="C:cytoplasm"/>
    <property type="evidence" value="ECO:0007669"/>
    <property type="project" value="TreeGrafter"/>
</dbReference>
<evidence type="ECO:0000313" key="4">
    <source>
        <dbReference type="EMBL" id="EAT37026.1"/>
    </source>
</evidence>
<dbReference type="InterPro" id="IPR000403">
    <property type="entry name" value="PI3/4_kinase_cat_dom"/>
</dbReference>
<dbReference type="OMA" id="CDQLEDE"/>
<dbReference type="PANTHER" id="PTHR11139">
    <property type="entry name" value="ATAXIA TELANGIECTASIA MUTATED ATM -RELATED"/>
    <property type="match status" value="1"/>
</dbReference>
<dbReference type="Proteomes" id="UP000682892">
    <property type="component" value="Unassembled WGS sequence"/>
</dbReference>
<dbReference type="SMART" id="SM01343">
    <property type="entry name" value="FATC"/>
    <property type="match status" value="1"/>
</dbReference>
<dbReference type="PROSITE" id="PS51190">
    <property type="entry name" value="FATC"/>
    <property type="match status" value="1"/>
</dbReference>
<dbReference type="GO" id="GO:0031931">
    <property type="term" value="C:TORC1 complex"/>
    <property type="evidence" value="ECO:0007669"/>
    <property type="project" value="TreeGrafter"/>
</dbReference>
<reference evidence="4" key="3">
    <citation type="submission" date="2012-09" db="EMBL/GenBank/DDBJ databases">
        <authorList>
            <consortium name="VectorBase"/>
        </authorList>
    </citation>
    <scope>NUCLEOTIDE SEQUENCE</scope>
    <source>
        <strain evidence="4">Liverpool</strain>
    </source>
</reference>
<feature type="non-terminal residue" evidence="4">
    <location>
        <position position="1"/>
    </location>
</feature>
<dbReference type="eggNOG" id="KOG0891">
    <property type="taxonomic scope" value="Eukaryota"/>
</dbReference>
<keyword evidence="1" id="KW-0175">Coiled coil</keyword>
<dbReference type="EMBL" id="CH477708">
    <property type="protein sequence ID" value="EAT37026.1"/>
    <property type="molecule type" value="Genomic_DNA"/>
</dbReference>
<dbReference type="PhylomeDB" id="Q16RJ4"/>
<sequence>GTFRLACEHVLKSLKKGRETLLTLLEAFVYDPLVDWAISEDGGTAGFAVSTYGNREGFNSDLREAKKQLEREVNRDTLAIRFSEIKPGWNRNRDDIYQNLLLMENFLHELQSNRTDLVDYEKQRDSLSRQIQLIKEAESLNSAIGSHPLNTLSQRYSVYKKIVEERNTAKKVIEKRASESEKTLEGYRSFMKDIESGKLQEYLRSINANPEQYVSSEFELVEEFLNQSNLRDTFLTANACRHELNENTFHTTVLVKRALETLSQFSAIICYYPKDYEQTHLDYKYLDWCRKLVSEGSASTCQEITQNYQQFLANARQHSCGPQVLSFSYQLKNIISDTAFKLSELVACNAQELNESTVPIDQLYENALSTINAIALGNTNGRQSLLFAGLQLCMDLNHNYLLMEQTASTAGDSLIDLQLNDNWFLPEFYMSITQLSALYQILFEKDTKKASSDCYATGLSCLSACVGIFDHLHNMNECIAREFLSDTMQGIISENQSVIDMISAVSNLQTDFIPVAELLNELNMHLQCVVMNVPSAHAHALDSVEELKRKLAALGDSFRNQEAPTEGSKLYLTLHQFFHDLLEKQNTLMHIVYERFLTIQEADYIDHIKDSKDLAVSLKLYKYESFQPKFHTKCSKCSNDFNYMVLIFNKSTYNVLEAIFVVKRTCMATAFNDDTLVRPIRKFIADFVYHCMLGIGPAAAGLVTYGILLRINPHIKQDSEMIQQMTGTDRVKLSDLYNENIDRTMSAEQISGLDLNQATNACLHLSFTWRKMMKVKLLSERIMTEQISVTRSQMLFVAHSWLHELSTADSSPTLSQNDLTIYADGSLILVQLKNLLESLTSSKVSIMRLRDDITASTNAILHRLKWASGANPELVHLLKSFEQASIQKRDFMDEQLLYLDIALKHCSSILNYQIVRMQVNRQTEQDLDFIHVIERYRKACIKLNSCSAMVNQTEIALVELLDPEGQIDHIWLSNVKALIDDMTDQVQSKIAQTEKIVRNAQDKLHMSANELKELMGTHHSLASDIRNLLKMKLKMETTPTLREYLLRYKAFLETVSELYSNVLSKDFTDEMVCQAKEQVRDAMPNVHKIFDQLFQFEQSGNVEDESGVPGGEEEADKLSAEMMESPVKRHHMKAQRTQKEQKRNAYAVSVWRRIRMKLEGRDPDPNRRCTAQEQVEWMIREAMDPDNLAVLYEGWTPWV</sequence>
<dbReference type="GO" id="GO:0031932">
    <property type="term" value="C:TORC2 complex"/>
    <property type="evidence" value="ECO:0007669"/>
    <property type="project" value="TreeGrafter"/>
</dbReference>
<gene>
    <name evidence="4" type="ORF">AaeL_AAEL010940</name>
</gene>
<reference evidence="4" key="1">
    <citation type="submission" date="2005-10" db="EMBL/GenBank/DDBJ databases">
        <authorList>
            <person name="Loftus B.J."/>
            <person name="Nene V.M."/>
            <person name="Hannick L.I."/>
            <person name="Bidwell S."/>
            <person name="Haas B."/>
            <person name="Amedeo P."/>
            <person name="Orvis J."/>
            <person name="Wortman J.R."/>
            <person name="White O.R."/>
            <person name="Salzberg S."/>
            <person name="Shumway M."/>
            <person name="Koo H."/>
            <person name="Zhao Y."/>
            <person name="Holmes M."/>
            <person name="Miller J."/>
            <person name="Schatz M."/>
            <person name="Pop M."/>
            <person name="Pai G."/>
            <person name="Utterback T."/>
            <person name="Rogers Y.-H."/>
            <person name="Kravitz S."/>
            <person name="Fraser C.M."/>
        </authorList>
    </citation>
    <scope>NUCLEOTIDE SEQUENCE</scope>
    <source>
        <strain evidence="4">Liverpool</strain>
    </source>
</reference>
<accession>Q16RJ4</accession>
<dbReference type="AlphaFoldDB" id="Q16RJ4"/>
<reference evidence="4" key="2">
    <citation type="journal article" date="2007" name="Science">
        <title>Genome sequence of Aedes aegypti, a major arbovirus vector.</title>
        <authorList>
            <person name="Nene V."/>
            <person name="Wortman J.R."/>
            <person name="Lawson D."/>
            <person name="Haas B."/>
            <person name="Kodira C."/>
            <person name="Tu Z.J."/>
            <person name="Loftus B."/>
            <person name="Xi Z."/>
            <person name="Megy K."/>
            <person name="Grabherr M."/>
            <person name="Ren Q."/>
            <person name="Zdobnov E.M."/>
            <person name="Lobo N.F."/>
            <person name="Campbell K.S."/>
            <person name="Brown S.E."/>
            <person name="Bonaldo M.F."/>
            <person name="Zhu J."/>
            <person name="Sinkins S.P."/>
            <person name="Hogenkamp D.G."/>
            <person name="Amedeo P."/>
            <person name="Arensburger P."/>
            <person name="Atkinson P.W."/>
            <person name="Bidwell S."/>
            <person name="Biedler J."/>
            <person name="Birney E."/>
            <person name="Bruggner R.V."/>
            <person name="Costas J."/>
            <person name="Coy M.R."/>
            <person name="Crabtree J."/>
            <person name="Crawford M."/>
            <person name="Debruyn B."/>
            <person name="Decaprio D."/>
            <person name="Eiglmeier K."/>
            <person name="Eisenstadt E."/>
            <person name="El-Dorry H."/>
            <person name="Gelbart W.M."/>
            <person name="Gomes S.L."/>
            <person name="Hammond M."/>
            <person name="Hannick L.I."/>
            <person name="Hogan J.R."/>
            <person name="Holmes M.H."/>
            <person name="Jaffe D."/>
            <person name="Johnston J.S."/>
            <person name="Kennedy R.C."/>
            <person name="Koo H."/>
            <person name="Kravitz S."/>
            <person name="Kriventseva E.V."/>
            <person name="Kulp D."/>
            <person name="Labutti K."/>
            <person name="Lee E."/>
            <person name="Li S."/>
            <person name="Lovin D.D."/>
            <person name="Mao C."/>
            <person name="Mauceli E."/>
            <person name="Menck C.F."/>
            <person name="Miller J.R."/>
            <person name="Montgomery P."/>
            <person name="Mori A."/>
            <person name="Nascimento A.L."/>
            <person name="Naveira H.F."/>
            <person name="Nusbaum C."/>
            <person name="O'leary S."/>
            <person name="Orvis J."/>
            <person name="Pertea M."/>
            <person name="Quesneville H."/>
            <person name="Reidenbach K.R."/>
            <person name="Rogers Y.H."/>
            <person name="Roth C.W."/>
            <person name="Schneider J.R."/>
            <person name="Schatz M."/>
            <person name="Shumway M."/>
            <person name="Stanke M."/>
            <person name="Stinson E.O."/>
            <person name="Tubio J.M."/>
            <person name="Vanzee J.P."/>
            <person name="Verjovski-Almeida S."/>
            <person name="Werner D."/>
            <person name="White O."/>
            <person name="Wyder S."/>
            <person name="Zeng Q."/>
            <person name="Zhao Q."/>
            <person name="Zhao Y."/>
            <person name="Hill C.A."/>
            <person name="Raikhel A.S."/>
            <person name="Soares M.B."/>
            <person name="Knudson D.L."/>
            <person name="Lee N.H."/>
            <person name="Galagan J."/>
            <person name="Salzberg S.L."/>
            <person name="Paulsen I.T."/>
            <person name="Dimopoulos G."/>
            <person name="Collins F.H."/>
            <person name="Birren B."/>
            <person name="Fraser-Liggett C.M."/>
            <person name="Severson D.W."/>
        </authorList>
    </citation>
    <scope>NUCLEOTIDE SEQUENCE [LARGE SCALE GENOMIC DNA]</scope>
    <source>
        <strain evidence="4">Liverpool</strain>
    </source>
</reference>
<dbReference type="PROSITE" id="PS50290">
    <property type="entry name" value="PI3_4_KINASE_3"/>
    <property type="match status" value="1"/>
</dbReference>
<evidence type="ECO:0000259" key="2">
    <source>
        <dbReference type="PROSITE" id="PS50290"/>
    </source>
</evidence>
<dbReference type="InterPro" id="IPR003152">
    <property type="entry name" value="FATC_dom"/>
</dbReference>
<dbReference type="InterPro" id="IPR050517">
    <property type="entry name" value="DDR_Repair_Kinase"/>
</dbReference>
<feature type="domain" description="FATC" evidence="3">
    <location>
        <begin position="1167"/>
        <end position="1199"/>
    </location>
</feature>
<evidence type="ECO:0000259" key="3">
    <source>
        <dbReference type="PROSITE" id="PS51190"/>
    </source>
</evidence>
<dbReference type="GO" id="GO:0016242">
    <property type="term" value="P:negative regulation of macroautophagy"/>
    <property type="evidence" value="ECO:0007669"/>
    <property type="project" value="TreeGrafter"/>
</dbReference>
<name>Q16RJ4_AEDAE</name>
<protein>
    <submittedName>
        <fullName evidence="4">AAEL010940-PA</fullName>
    </submittedName>
</protein>
<feature type="domain" description="PI3K/PI4K catalytic" evidence="2">
    <location>
        <begin position="1"/>
        <end position="81"/>
    </location>
</feature>
<dbReference type="VEuPathDB" id="VectorBase:AAEL020617"/>
<dbReference type="PANTHER" id="PTHR11139:SF119">
    <property type="entry name" value="SERINE_THREONINE-PROTEIN KINASE SMG1"/>
    <property type="match status" value="1"/>
</dbReference>
<evidence type="ECO:0000256" key="1">
    <source>
        <dbReference type="SAM" id="Coils"/>
    </source>
</evidence>